<organism evidence="1 2">
    <name type="scientific">Aspergillus costaricaensis CBS 115574</name>
    <dbReference type="NCBI Taxonomy" id="1448317"/>
    <lineage>
        <taxon>Eukaryota</taxon>
        <taxon>Fungi</taxon>
        <taxon>Dikarya</taxon>
        <taxon>Ascomycota</taxon>
        <taxon>Pezizomycotina</taxon>
        <taxon>Eurotiomycetes</taxon>
        <taxon>Eurotiomycetidae</taxon>
        <taxon>Eurotiales</taxon>
        <taxon>Aspergillaceae</taxon>
        <taxon>Aspergillus</taxon>
        <taxon>Aspergillus subgen. Circumdati</taxon>
    </lineage>
</organism>
<evidence type="ECO:0000313" key="1">
    <source>
        <dbReference type="EMBL" id="RAK83498.1"/>
    </source>
</evidence>
<protein>
    <submittedName>
        <fullName evidence="1">Uncharacterized protein</fullName>
    </submittedName>
</protein>
<sequence>MTPTMKNPDIPEATETPITAAGSSLLSDALADADWPLLVALLVVVEGSCEVGTVNGLRKVSVITDVCSVLKLVGCENVLELEPEPVSEAELELEVDGTVAVVVVAVFCVGIDPVGMTVAVIVACVRGKAPSTESQMSYKSELKTVFIEHKDRLQRNAASPSV</sequence>
<keyword evidence="2" id="KW-1185">Reference proteome</keyword>
<proteinExistence type="predicted"/>
<name>A0ACD1I130_9EURO</name>
<dbReference type="Proteomes" id="UP000249748">
    <property type="component" value="Unassembled WGS sequence"/>
</dbReference>
<dbReference type="EMBL" id="KZ824588">
    <property type="protein sequence ID" value="RAK83498.1"/>
    <property type="molecule type" value="Genomic_DNA"/>
</dbReference>
<gene>
    <name evidence="1" type="ORF">BO79DRAFT_241128</name>
</gene>
<reference evidence="1" key="1">
    <citation type="submission" date="2018-02" db="EMBL/GenBank/DDBJ databases">
        <title>The genomes of Aspergillus section Nigri reveals drivers in fungal speciation.</title>
        <authorList>
            <consortium name="DOE Joint Genome Institute"/>
            <person name="Vesth T.C."/>
            <person name="Nybo J."/>
            <person name="Theobald S."/>
            <person name="Brandl J."/>
            <person name="Frisvad J.C."/>
            <person name="Nielsen K.F."/>
            <person name="Lyhne E.K."/>
            <person name="Kogle M.E."/>
            <person name="Kuo A."/>
            <person name="Riley R."/>
            <person name="Clum A."/>
            <person name="Nolan M."/>
            <person name="Lipzen A."/>
            <person name="Salamov A."/>
            <person name="Henrissat B."/>
            <person name="Wiebenga A."/>
            <person name="De vries R.P."/>
            <person name="Grigoriev I.V."/>
            <person name="Mortensen U.H."/>
            <person name="Andersen M.R."/>
            <person name="Baker S.E."/>
        </authorList>
    </citation>
    <scope>NUCLEOTIDE SEQUENCE</scope>
    <source>
        <strain evidence="1">CBS 115574</strain>
    </source>
</reference>
<evidence type="ECO:0000313" key="2">
    <source>
        <dbReference type="Proteomes" id="UP000249748"/>
    </source>
</evidence>
<accession>A0ACD1I130</accession>